<evidence type="ECO:0000256" key="2">
    <source>
        <dbReference type="SAM" id="SignalP"/>
    </source>
</evidence>
<comment type="caution">
    <text evidence="3">The sequence shown here is derived from an EMBL/GenBank/DDBJ whole genome shotgun (WGS) entry which is preliminary data.</text>
</comment>
<sequence length="656" mass="68908">MKIYKLRNWLVILSVFILASCLGDDDDNNTTTPDQTAQTTEIKVSPALGLTKNAAVRLVLLANNTPVEGATGNTGETGVATITLNSAIAEPFIVEVLGGGDAEYFDEAKGTFLSLPADTTLRAVLSAFKSEVGVTTLTEIAATAILNTGATSAEAINLVNEQVRIALAPALTDITAPPQLIDAASGVTASNDQAGIYAVSLAALAQMGSSSSSPALAIVDALRADFLDLTIDGKVGDKAFESPLYNASTFISEYTSAIEAYAQQVGLTTDLNTTFSLDNIKKTLEGLNDIFASLDLGSLNLDFVPGGLTPGSGGGSDDDDGGNNDAQGNVLTITGSATVAGVSNPITEIKIANVPAPDPNDLETIKKQIEDSFVKQNLTVNDLVFELVSSSDTKIVVSVRYSVTTQGVTASYDLTYTWTLTGKDDDDDDDDMGDDVMLPDVLKGKSFDLVFNLTQSGSSYADGQKVKFTFSSSGMMFIDTDPEANNGDDMSLDDVMMEGTEYVYKDEQKGFVYRVSVTPTGLNEINLFTMEKVLLGSFVAEGMTNLALVTARAGEYTVTGAGHSRGTVIIGADGAIDFDTGTSFAPSDIVAIFDRTNLEQEKRIQINYGADDDGPVINLFLSVDASAITSIQYRIRSEDVDVMVTVEGTVTGGGGG</sequence>
<dbReference type="Proteomes" id="UP000292345">
    <property type="component" value="Unassembled WGS sequence"/>
</dbReference>
<evidence type="ECO:0000313" key="4">
    <source>
        <dbReference type="Proteomes" id="UP000292345"/>
    </source>
</evidence>
<organism evidence="3 4">
    <name type="scientific">Pseudoalteromonas rubra</name>
    <dbReference type="NCBI Taxonomy" id="43658"/>
    <lineage>
        <taxon>Bacteria</taxon>
        <taxon>Pseudomonadati</taxon>
        <taxon>Pseudomonadota</taxon>
        <taxon>Gammaproteobacteria</taxon>
        <taxon>Alteromonadales</taxon>
        <taxon>Pseudoalteromonadaceae</taxon>
        <taxon>Pseudoalteromonas</taxon>
    </lineage>
</organism>
<dbReference type="RefSeq" id="WP_130246436.1">
    <property type="nucleotide sequence ID" value="NZ_PPUZ01000108.1"/>
</dbReference>
<name>A0A4Q7DYH7_9GAMM</name>
<feature type="signal peptide" evidence="2">
    <location>
        <begin position="1"/>
        <end position="23"/>
    </location>
</feature>
<protein>
    <submittedName>
        <fullName evidence="3">Uncharacterized protein</fullName>
    </submittedName>
</protein>
<keyword evidence="2" id="KW-0732">Signal</keyword>
<gene>
    <name evidence="3" type="ORF">C3B51_22420</name>
</gene>
<evidence type="ECO:0000256" key="1">
    <source>
        <dbReference type="SAM" id="MobiDB-lite"/>
    </source>
</evidence>
<feature type="chain" id="PRO_5020692004" evidence="2">
    <location>
        <begin position="24"/>
        <end position="656"/>
    </location>
</feature>
<proteinExistence type="predicted"/>
<reference evidence="3 4" key="1">
    <citation type="submission" date="2018-01" db="EMBL/GenBank/DDBJ databases">
        <title>Co-occurrence of chitin degradation, pigmentation and bioactivity in marine Pseudoalteromonas.</title>
        <authorList>
            <person name="Paulsen S."/>
            <person name="Gram L."/>
            <person name="Machado H."/>
        </authorList>
    </citation>
    <scope>NUCLEOTIDE SEQUENCE [LARGE SCALE GENOMIC DNA]</scope>
    <source>
        <strain evidence="3 4">S1946</strain>
    </source>
</reference>
<evidence type="ECO:0000313" key="3">
    <source>
        <dbReference type="EMBL" id="RZM71845.1"/>
    </source>
</evidence>
<dbReference type="PROSITE" id="PS51257">
    <property type="entry name" value="PROKAR_LIPOPROTEIN"/>
    <property type="match status" value="1"/>
</dbReference>
<dbReference type="EMBL" id="PPUZ01000108">
    <property type="protein sequence ID" value="RZM71845.1"/>
    <property type="molecule type" value="Genomic_DNA"/>
</dbReference>
<feature type="region of interest" description="Disordered" evidence="1">
    <location>
        <begin position="309"/>
        <end position="328"/>
    </location>
</feature>
<dbReference type="AlphaFoldDB" id="A0A4Q7DYH7"/>
<accession>A0A4Q7DYH7</accession>